<evidence type="ECO:0000313" key="4">
    <source>
        <dbReference type="Proteomes" id="UP000626092"/>
    </source>
</evidence>
<dbReference type="PANTHER" id="PTHR33985:SF29">
    <property type="entry name" value="FAS1 DOMAIN-CONTAINING PROTEIN"/>
    <property type="match status" value="1"/>
</dbReference>
<evidence type="ECO:0000256" key="1">
    <source>
        <dbReference type="SAM" id="MobiDB-lite"/>
    </source>
</evidence>
<dbReference type="AlphaFoldDB" id="A0A834HF66"/>
<keyword evidence="2" id="KW-1133">Transmembrane helix</keyword>
<organism evidence="3 4">
    <name type="scientific">Rhododendron simsii</name>
    <name type="common">Sims's rhododendron</name>
    <dbReference type="NCBI Taxonomy" id="118357"/>
    <lineage>
        <taxon>Eukaryota</taxon>
        <taxon>Viridiplantae</taxon>
        <taxon>Streptophyta</taxon>
        <taxon>Embryophyta</taxon>
        <taxon>Tracheophyta</taxon>
        <taxon>Spermatophyta</taxon>
        <taxon>Magnoliopsida</taxon>
        <taxon>eudicotyledons</taxon>
        <taxon>Gunneridae</taxon>
        <taxon>Pentapetalae</taxon>
        <taxon>asterids</taxon>
        <taxon>Ericales</taxon>
        <taxon>Ericaceae</taxon>
        <taxon>Ericoideae</taxon>
        <taxon>Rhodoreae</taxon>
        <taxon>Rhododendron</taxon>
    </lineage>
</organism>
<comment type="caution">
    <text evidence="3">The sequence shown here is derived from an EMBL/GenBank/DDBJ whole genome shotgun (WGS) entry which is preliminary data.</text>
</comment>
<dbReference type="PANTHER" id="PTHR33985">
    <property type="entry name" value="OS02G0491300 PROTEIN-RELATED"/>
    <property type="match status" value="1"/>
</dbReference>
<keyword evidence="2" id="KW-0472">Membrane</keyword>
<keyword evidence="2" id="KW-0812">Transmembrane</keyword>
<protein>
    <submittedName>
        <fullName evidence="3">Uncharacterized protein</fullName>
    </submittedName>
</protein>
<gene>
    <name evidence="3" type="ORF">RHSIM_Rhsim01G0017200</name>
</gene>
<reference evidence="3" key="1">
    <citation type="submission" date="2019-11" db="EMBL/GenBank/DDBJ databases">
        <authorList>
            <person name="Liu Y."/>
            <person name="Hou J."/>
            <person name="Li T.-Q."/>
            <person name="Guan C.-H."/>
            <person name="Wu X."/>
            <person name="Wu H.-Z."/>
            <person name="Ling F."/>
            <person name="Zhang R."/>
            <person name="Shi X.-G."/>
            <person name="Ren J.-P."/>
            <person name="Chen E.-F."/>
            <person name="Sun J.-M."/>
        </authorList>
    </citation>
    <scope>NUCLEOTIDE SEQUENCE</scope>
    <source>
        <strain evidence="3">Adult_tree_wgs_1</strain>
        <tissue evidence="3">Leaves</tissue>
    </source>
</reference>
<evidence type="ECO:0000256" key="2">
    <source>
        <dbReference type="SAM" id="Phobius"/>
    </source>
</evidence>
<accession>A0A834HF66</accession>
<proteinExistence type="predicted"/>
<dbReference type="Proteomes" id="UP000626092">
    <property type="component" value="Unassembled WGS sequence"/>
</dbReference>
<dbReference type="InterPro" id="IPR052806">
    <property type="entry name" value="Fasciclin-like_AGP"/>
</dbReference>
<feature type="region of interest" description="Disordered" evidence="1">
    <location>
        <begin position="130"/>
        <end position="151"/>
    </location>
</feature>
<dbReference type="EMBL" id="WJXA01000001">
    <property type="protein sequence ID" value="KAF7152648.1"/>
    <property type="molecule type" value="Genomic_DNA"/>
</dbReference>
<evidence type="ECO:0000313" key="3">
    <source>
        <dbReference type="EMBL" id="KAF7152648.1"/>
    </source>
</evidence>
<dbReference type="OrthoDB" id="1893649at2759"/>
<name>A0A834HF66_RHOSS</name>
<feature type="transmembrane region" description="Helical" evidence="2">
    <location>
        <begin position="162"/>
        <end position="185"/>
    </location>
</feature>
<sequence length="199" mass="22125">MKLFQETFRPGAGTRFLLGSQGWLQHVLATKKCHMAPRDWCLVAKVTNGSQLEFSATLPPLSNIDTPLPGHPVVVTTAPHSGHASINGIKVTEWDMYNDGCVIVHGVEDFFDPAFQTLLYRRYDNNNSSNKNGINKSGVDEAVSSSSRSTTPWQKDMTVDKLFIMLAVVSLAGSVLSLVLFCYWANRRYSEYSFICTEV</sequence>
<keyword evidence="4" id="KW-1185">Reference proteome</keyword>